<organism evidence="11 12">
    <name type="scientific">Lentibacillus halodurans</name>
    <dbReference type="NCBI Taxonomy" id="237679"/>
    <lineage>
        <taxon>Bacteria</taxon>
        <taxon>Bacillati</taxon>
        <taxon>Bacillota</taxon>
        <taxon>Bacilli</taxon>
        <taxon>Bacillales</taxon>
        <taxon>Bacillaceae</taxon>
        <taxon>Lentibacillus</taxon>
    </lineage>
</organism>
<evidence type="ECO:0000256" key="4">
    <source>
        <dbReference type="ARBA" id="ARBA00012355"/>
    </source>
</evidence>
<keyword evidence="12" id="KW-1185">Reference proteome</keyword>
<evidence type="ECO:0000256" key="1">
    <source>
        <dbReference type="ARBA" id="ARBA00003741"/>
    </source>
</evidence>
<dbReference type="STRING" id="237679.SAMN04488072_102196"/>
<evidence type="ECO:0000313" key="11">
    <source>
        <dbReference type="EMBL" id="SFA83416.1"/>
    </source>
</evidence>
<dbReference type="GO" id="GO:0033816">
    <property type="term" value="F:diaminobutyrate acetyltransferase activity"/>
    <property type="evidence" value="ECO:0007669"/>
    <property type="project" value="UniProtKB-EC"/>
</dbReference>
<dbReference type="GO" id="GO:0019491">
    <property type="term" value="P:ectoine biosynthetic process"/>
    <property type="evidence" value="ECO:0007669"/>
    <property type="project" value="UniProtKB-UniPathway"/>
</dbReference>
<dbReference type="AlphaFoldDB" id="A0A1I0W679"/>
<accession>A0A1I0W679</accession>
<evidence type="ECO:0000259" key="10">
    <source>
        <dbReference type="PROSITE" id="PS51186"/>
    </source>
</evidence>
<dbReference type="InterPro" id="IPR000182">
    <property type="entry name" value="GNAT_dom"/>
</dbReference>
<comment type="similarity">
    <text evidence="3 9">Belongs to the acetyltransferase family. EctA subfamily.</text>
</comment>
<proteinExistence type="inferred from homology"/>
<dbReference type="EMBL" id="FOJW01000002">
    <property type="protein sequence ID" value="SFA83416.1"/>
    <property type="molecule type" value="Genomic_DNA"/>
</dbReference>
<gene>
    <name evidence="9" type="primary">ectA</name>
    <name evidence="11" type="ORF">SAMN04488072_102196</name>
</gene>
<dbReference type="Proteomes" id="UP000198642">
    <property type="component" value="Unassembled WGS sequence"/>
</dbReference>
<dbReference type="Gene3D" id="3.40.630.30">
    <property type="match status" value="1"/>
</dbReference>
<protein>
    <recommendedName>
        <fullName evidence="5 9">L-2,4-diaminobutyric acid acetyltransferase</fullName>
        <shortName evidence="9">DABA acetyltransferase</shortName>
        <ecNumber evidence="4 9">2.3.1.178</ecNumber>
    </recommendedName>
</protein>
<dbReference type="EC" id="2.3.1.178" evidence="4 9"/>
<feature type="domain" description="N-acetyltransferase" evidence="10">
    <location>
        <begin position="42"/>
        <end position="183"/>
    </location>
</feature>
<comment type="pathway">
    <text evidence="2 9">Amine and polyamine biosynthesis; ectoine biosynthesis; L-ectoine from L-aspartate 4-semialdehyde: step 2/3.</text>
</comment>
<dbReference type="InterPro" id="IPR016181">
    <property type="entry name" value="Acyl_CoA_acyltransferase"/>
</dbReference>
<dbReference type="SUPFAM" id="SSF55729">
    <property type="entry name" value="Acyl-CoA N-acyltransferases (Nat)"/>
    <property type="match status" value="1"/>
</dbReference>
<comment type="catalytic activity">
    <reaction evidence="8 9">
        <text>L-2,4-diaminobutanoate + acetyl-CoA = (2S)-4-acetamido-2-aminobutanoate + CoA + H(+)</text>
        <dbReference type="Rhea" id="RHEA:16901"/>
        <dbReference type="ChEBI" id="CHEBI:15378"/>
        <dbReference type="ChEBI" id="CHEBI:57287"/>
        <dbReference type="ChEBI" id="CHEBI:57288"/>
        <dbReference type="ChEBI" id="CHEBI:58761"/>
        <dbReference type="ChEBI" id="CHEBI:58929"/>
        <dbReference type="EC" id="2.3.1.178"/>
    </reaction>
</comment>
<keyword evidence="7 9" id="KW-0012">Acyltransferase</keyword>
<name>A0A1I0W679_9BACI</name>
<sequence>MTKATILFILKKNVFLTILGGGIILNSGNGVMTKTKEQEEGLGFRKPTKDDGAEVWELIKHTGVLDLNSSYSYLMWCEIFSETSIVVEREGTIVGFISGFIHPDQLDTLFIWQVAVDESERGNGLATRMLYELLKREGCEEVNYVEATVSPSNTASQQLFKGLAKKLRTKCVIHDYFTSNDFPSEGHEDERLFKIGPIQKEKILVEG</sequence>
<dbReference type="CDD" id="cd04301">
    <property type="entry name" value="NAT_SF"/>
    <property type="match status" value="1"/>
</dbReference>
<evidence type="ECO:0000256" key="7">
    <source>
        <dbReference type="ARBA" id="ARBA00023315"/>
    </source>
</evidence>
<evidence type="ECO:0000256" key="3">
    <source>
        <dbReference type="ARBA" id="ARBA00010712"/>
    </source>
</evidence>
<reference evidence="11 12" key="1">
    <citation type="submission" date="2016-10" db="EMBL/GenBank/DDBJ databases">
        <authorList>
            <person name="de Groot N.N."/>
        </authorList>
    </citation>
    <scope>NUCLEOTIDE SEQUENCE [LARGE SCALE GENOMIC DNA]</scope>
    <source>
        <strain evidence="11 12">CGMCC 1.3702</strain>
    </source>
</reference>
<dbReference type="InterPro" id="IPR012772">
    <property type="entry name" value="Ectoine_EctA"/>
</dbReference>
<evidence type="ECO:0000256" key="9">
    <source>
        <dbReference type="RuleBase" id="RU365045"/>
    </source>
</evidence>
<dbReference type="NCBIfam" id="TIGR02406">
    <property type="entry name" value="ectoine_EctA"/>
    <property type="match status" value="1"/>
</dbReference>
<evidence type="ECO:0000256" key="2">
    <source>
        <dbReference type="ARBA" id="ARBA00004978"/>
    </source>
</evidence>
<evidence type="ECO:0000256" key="6">
    <source>
        <dbReference type="ARBA" id="ARBA00022679"/>
    </source>
</evidence>
<keyword evidence="6 9" id="KW-0808">Transferase</keyword>
<evidence type="ECO:0000256" key="5">
    <source>
        <dbReference type="ARBA" id="ARBA00017935"/>
    </source>
</evidence>
<evidence type="ECO:0000313" key="12">
    <source>
        <dbReference type="Proteomes" id="UP000198642"/>
    </source>
</evidence>
<evidence type="ECO:0000256" key="8">
    <source>
        <dbReference type="ARBA" id="ARBA00048924"/>
    </source>
</evidence>
<dbReference type="Pfam" id="PF00583">
    <property type="entry name" value="Acetyltransf_1"/>
    <property type="match status" value="1"/>
</dbReference>
<dbReference type="PROSITE" id="PS51186">
    <property type="entry name" value="GNAT"/>
    <property type="match status" value="1"/>
</dbReference>
<dbReference type="UniPathway" id="UPA00067">
    <property type="reaction ID" value="UER00122"/>
</dbReference>
<comment type="function">
    <text evidence="1 9">Catalyzes the acetylation of L-2,4-diaminobutyrate (DABA) to gamma-N-acetyl-alpha,gamma-diaminobutyric acid (ADABA) with acetyl coenzyme A.</text>
</comment>